<evidence type="ECO:0000256" key="11">
    <source>
        <dbReference type="ARBA" id="ARBA00022741"/>
    </source>
</evidence>
<proteinExistence type="predicted"/>
<evidence type="ECO:0000256" key="2">
    <source>
        <dbReference type="ARBA" id="ARBA00001966"/>
    </source>
</evidence>
<keyword evidence="15" id="KW-0902">Two-component regulatory system</keyword>
<dbReference type="Pfam" id="PF02518">
    <property type="entry name" value="HATPase_c"/>
    <property type="match status" value="1"/>
</dbReference>
<dbReference type="GO" id="GO:0016020">
    <property type="term" value="C:membrane"/>
    <property type="evidence" value="ECO:0007669"/>
    <property type="project" value="InterPro"/>
</dbReference>
<dbReference type="GO" id="GO:0000155">
    <property type="term" value="F:phosphorelay sensor kinase activity"/>
    <property type="evidence" value="ECO:0007669"/>
    <property type="project" value="InterPro"/>
</dbReference>
<sequence>MKYLATFIFSIFLLSSINGQIDDTEILALARKAKNENIDSTLIYLNMISDQADPSMLIQSGIIKGQYYRNKYDYVEALNQFAAAEKLNDQLGDQVAAAKLKDEISLIYGLQGKYEEAIKLKSEALETFKEHNDSAAISICLHGISKLFNDKNDYKTSFVYAKDALKYANSNEQKAFVLASYGIYYKHENEFDSARYYYTEAINLVPDNPVFLMKSFVNLALLEKRIGNKTAALDYYDKAAAKGLEMGDSVMTASIAVNKTFVYYDLKDYVKAESVLNENEEITLKKGTIQSKLDFYLIRYNIAERLGKAGDVLKYYGDYRAMRDSLDNLALNTKIAEFETKYQTAEKEKQIALKDKALAKSSYQRKLLLGGLAAVLWFGLFGVLFYWSKNRFNKKLSAKKIEGLEQEQKIMSMSSMLEGQESERSRIAHDLHDSIGGLLTSAKIHFGILQKDIDEPEQMNIGKKVESLLDEASTEVRRITHKMSPRGLELNGLQSAISDIVNEIQSPELKVDYEWNGHLISLDEQREIMVYRIIQEALNNILKHAHATEILIQINVFEERVNIVIQDNGIGFRIEEVNGSEGLGLDGIRSRVEFLDGSLNIDSQIDQGTSINIEFPK</sequence>
<organism evidence="23 24">
    <name type="scientific">Portibacter lacus</name>
    <dbReference type="NCBI Taxonomy" id="1099794"/>
    <lineage>
        <taxon>Bacteria</taxon>
        <taxon>Pseudomonadati</taxon>
        <taxon>Bacteroidota</taxon>
        <taxon>Saprospiria</taxon>
        <taxon>Saprospirales</taxon>
        <taxon>Haliscomenobacteraceae</taxon>
        <taxon>Portibacter</taxon>
    </lineage>
</organism>
<evidence type="ECO:0000259" key="22">
    <source>
        <dbReference type="PROSITE" id="PS50109"/>
    </source>
</evidence>
<keyword evidence="24" id="KW-1185">Reference proteome</keyword>
<evidence type="ECO:0000256" key="13">
    <source>
        <dbReference type="ARBA" id="ARBA00022840"/>
    </source>
</evidence>
<dbReference type="EC" id="2.7.13.3" evidence="4"/>
<evidence type="ECO:0000256" key="19">
    <source>
        <dbReference type="PROSITE-ProRule" id="PRU00339"/>
    </source>
</evidence>
<evidence type="ECO:0000256" key="4">
    <source>
        <dbReference type="ARBA" id="ARBA00012438"/>
    </source>
</evidence>
<dbReference type="InterPro" id="IPR005467">
    <property type="entry name" value="His_kinase_dom"/>
</dbReference>
<dbReference type="GO" id="GO:0005524">
    <property type="term" value="F:ATP binding"/>
    <property type="evidence" value="ECO:0007669"/>
    <property type="project" value="UniProtKB-KW"/>
</dbReference>
<dbReference type="PRINTS" id="PR00344">
    <property type="entry name" value="BCTRLSENSOR"/>
</dbReference>
<evidence type="ECO:0000256" key="3">
    <source>
        <dbReference type="ARBA" id="ARBA00004496"/>
    </source>
</evidence>
<keyword evidence="20" id="KW-0175">Coiled coil</keyword>
<dbReference type="AlphaFoldDB" id="A0AA37SNK5"/>
<dbReference type="InterPro" id="IPR004358">
    <property type="entry name" value="Sig_transdc_His_kin-like_C"/>
</dbReference>
<dbReference type="EMBL" id="BSOH01000005">
    <property type="protein sequence ID" value="GLR16417.1"/>
    <property type="molecule type" value="Genomic_DNA"/>
</dbReference>
<keyword evidence="21" id="KW-1133">Transmembrane helix</keyword>
<name>A0AA37SNK5_9BACT</name>
<evidence type="ECO:0000256" key="14">
    <source>
        <dbReference type="ARBA" id="ARBA00023004"/>
    </source>
</evidence>
<dbReference type="PROSITE" id="PS50005">
    <property type="entry name" value="TPR"/>
    <property type="match status" value="1"/>
</dbReference>
<feature type="repeat" description="TPR" evidence="19">
    <location>
        <begin position="175"/>
        <end position="208"/>
    </location>
</feature>
<keyword evidence="11" id="KW-0547">Nucleotide-binding</keyword>
<comment type="catalytic activity">
    <reaction evidence="1">
        <text>ATP + protein L-histidine = ADP + protein N-phospho-L-histidine.</text>
        <dbReference type="EC" id="2.7.13.3"/>
    </reaction>
</comment>
<dbReference type="SMART" id="SM00028">
    <property type="entry name" value="TPR"/>
    <property type="match status" value="3"/>
</dbReference>
<comment type="cofactor">
    <cofactor evidence="2">
        <name>[4Fe-4S] cluster</name>
        <dbReference type="ChEBI" id="CHEBI:49883"/>
    </cofactor>
</comment>
<keyword evidence="9" id="KW-0808">Transferase</keyword>
<dbReference type="InterPro" id="IPR011712">
    <property type="entry name" value="Sig_transdc_His_kin_sub3_dim/P"/>
</dbReference>
<dbReference type="PANTHER" id="PTHR24421:SF10">
    <property type="entry name" value="NITRATE_NITRITE SENSOR PROTEIN NARQ"/>
    <property type="match status" value="1"/>
</dbReference>
<evidence type="ECO:0000313" key="24">
    <source>
        <dbReference type="Proteomes" id="UP001156666"/>
    </source>
</evidence>
<evidence type="ECO:0000256" key="8">
    <source>
        <dbReference type="ARBA" id="ARBA00022553"/>
    </source>
</evidence>
<keyword evidence="13" id="KW-0067">ATP-binding</keyword>
<evidence type="ECO:0000256" key="10">
    <source>
        <dbReference type="ARBA" id="ARBA00022723"/>
    </source>
</evidence>
<dbReference type="SUPFAM" id="SSF55874">
    <property type="entry name" value="ATPase domain of HSP90 chaperone/DNA topoisomerase II/histidine kinase"/>
    <property type="match status" value="1"/>
</dbReference>
<keyword evidence="16" id="KW-0411">Iron-sulfur</keyword>
<comment type="subcellular location">
    <subcellularLocation>
        <location evidence="3">Cytoplasm</location>
    </subcellularLocation>
</comment>
<evidence type="ECO:0000256" key="20">
    <source>
        <dbReference type="SAM" id="Coils"/>
    </source>
</evidence>
<keyword evidence="12 23" id="KW-0418">Kinase</keyword>
<dbReference type="Proteomes" id="UP001156666">
    <property type="component" value="Unassembled WGS sequence"/>
</dbReference>
<evidence type="ECO:0000256" key="7">
    <source>
        <dbReference type="ARBA" id="ARBA00022490"/>
    </source>
</evidence>
<evidence type="ECO:0000256" key="1">
    <source>
        <dbReference type="ARBA" id="ARBA00000085"/>
    </source>
</evidence>
<keyword evidence="21" id="KW-0812">Transmembrane</keyword>
<reference evidence="23" key="2">
    <citation type="submission" date="2023-01" db="EMBL/GenBank/DDBJ databases">
        <title>Draft genome sequence of Portibacter lacus strain NBRC 108769.</title>
        <authorList>
            <person name="Sun Q."/>
            <person name="Mori K."/>
        </authorList>
    </citation>
    <scope>NUCLEOTIDE SEQUENCE</scope>
    <source>
        <strain evidence="23">NBRC 108769</strain>
    </source>
</reference>
<protein>
    <recommendedName>
        <fullName evidence="5">Oxygen sensor histidine kinase NreB</fullName>
        <ecNumber evidence="4">2.7.13.3</ecNumber>
    </recommendedName>
    <alternativeName>
        <fullName evidence="18">Nitrogen regulation protein B</fullName>
    </alternativeName>
</protein>
<evidence type="ECO:0000256" key="16">
    <source>
        <dbReference type="ARBA" id="ARBA00023014"/>
    </source>
</evidence>
<comment type="function">
    <text evidence="17">Member of the two-component regulatory system NreB/NreC involved in the control of dissimilatory nitrate/nitrite reduction in response to oxygen. NreB functions as a direct oxygen sensor histidine kinase which is autophosphorylated, in the absence of oxygen, probably at the conserved histidine residue, and transfers its phosphate group probably to a conserved aspartate residue of NreC. NreB/NreC activates the expression of the nitrate (narGHJI) and nitrite (nir) reductase operons, as well as the putative nitrate transporter gene narT.</text>
</comment>
<comment type="caution">
    <text evidence="23">The sequence shown here is derived from an EMBL/GenBank/DDBJ whole genome shotgun (WGS) entry which is preliminary data.</text>
</comment>
<dbReference type="CDD" id="cd16917">
    <property type="entry name" value="HATPase_UhpB-NarQ-NarX-like"/>
    <property type="match status" value="1"/>
</dbReference>
<keyword evidence="7" id="KW-0963">Cytoplasm</keyword>
<evidence type="ECO:0000256" key="18">
    <source>
        <dbReference type="ARBA" id="ARBA00030800"/>
    </source>
</evidence>
<feature type="domain" description="Histidine kinase" evidence="22">
    <location>
        <begin position="426"/>
        <end position="617"/>
    </location>
</feature>
<keyword evidence="21" id="KW-0472">Membrane</keyword>
<dbReference type="SUPFAM" id="SSF48452">
    <property type="entry name" value="TPR-like"/>
    <property type="match status" value="2"/>
</dbReference>
<dbReference type="InterPro" id="IPR050482">
    <property type="entry name" value="Sensor_HK_TwoCompSys"/>
</dbReference>
<evidence type="ECO:0000256" key="15">
    <source>
        <dbReference type="ARBA" id="ARBA00023012"/>
    </source>
</evidence>
<dbReference type="GO" id="GO:0005737">
    <property type="term" value="C:cytoplasm"/>
    <property type="evidence" value="ECO:0007669"/>
    <property type="project" value="UniProtKB-SubCell"/>
</dbReference>
<evidence type="ECO:0000256" key="9">
    <source>
        <dbReference type="ARBA" id="ARBA00022679"/>
    </source>
</evidence>
<evidence type="ECO:0000313" key="23">
    <source>
        <dbReference type="EMBL" id="GLR16417.1"/>
    </source>
</evidence>
<dbReference type="Pfam" id="PF07730">
    <property type="entry name" value="HisKA_3"/>
    <property type="match status" value="1"/>
</dbReference>
<dbReference type="GO" id="GO:0046872">
    <property type="term" value="F:metal ion binding"/>
    <property type="evidence" value="ECO:0007669"/>
    <property type="project" value="UniProtKB-KW"/>
</dbReference>
<dbReference type="Gene3D" id="1.25.40.10">
    <property type="entry name" value="Tetratricopeptide repeat domain"/>
    <property type="match status" value="2"/>
</dbReference>
<evidence type="ECO:0000256" key="17">
    <source>
        <dbReference type="ARBA" id="ARBA00024827"/>
    </source>
</evidence>
<evidence type="ECO:0000256" key="6">
    <source>
        <dbReference type="ARBA" id="ARBA00022485"/>
    </source>
</evidence>
<dbReference type="InterPro" id="IPR019734">
    <property type="entry name" value="TPR_rpt"/>
</dbReference>
<dbReference type="RefSeq" id="WP_235293223.1">
    <property type="nucleotide sequence ID" value="NZ_BSOH01000005.1"/>
</dbReference>
<keyword evidence="10" id="KW-0479">Metal-binding</keyword>
<reference evidence="23" key="1">
    <citation type="journal article" date="2014" name="Int. J. Syst. Evol. Microbiol.">
        <title>Complete genome sequence of Corynebacterium casei LMG S-19264T (=DSM 44701T), isolated from a smear-ripened cheese.</title>
        <authorList>
            <consortium name="US DOE Joint Genome Institute (JGI-PGF)"/>
            <person name="Walter F."/>
            <person name="Albersmeier A."/>
            <person name="Kalinowski J."/>
            <person name="Ruckert C."/>
        </authorList>
    </citation>
    <scope>NUCLEOTIDE SEQUENCE</scope>
    <source>
        <strain evidence="23">NBRC 108769</strain>
    </source>
</reference>
<keyword evidence="8" id="KW-0597">Phosphoprotein</keyword>
<gene>
    <name evidence="23" type="ORF">GCM10007940_10320</name>
</gene>
<feature type="coiled-coil region" evidence="20">
    <location>
        <begin position="328"/>
        <end position="355"/>
    </location>
</feature>
<dbReference type="SMART" id="SM00387">
    <property type="entry name" value="HATPase_c"/>
    <property type="match status" value="1"/>
</dbReference>
<keyword evidence="19" id="KW-0802">TPR repeat</keyword>
<dbReference type="InterPro" id="IPR011990">
    <property type="entry name" value="TPR-like_helical_dom_sf"/>
</dbReference>
<evidence type="ECO:0000256" key="5">
    <source>
        <dbReference type="ARBA" id="ARBA00017322"/>
    </source>
</evidence>
<dbReference type="GO" id="GO:0046983">
    <property type="term" value="F:protein dimerization activity"/>
    <property type="evidence" value="ECO:0007669"/>
    <property type="project" value="InterPro"/>
</dbReference>
<keyword evidence="6" id="KW-0004">4Fe-4S</keyword>
<evidence type="ECO:0000256" key="12">
    <source>
        <dbReference type="ARBA" id="ARBA00022777"/>
    </source>
</evidence>
<keyword evidence="14" id="KW-0408">Iron</keyword>
<dbReference type="Gene3D" id="1.20.5.1930">
    <property type="match status" value="1"/>
</dbReference>
<dbReference type="PANTHER" id="PTHR24421">
    <property type="entry name" value="NITRATE/NITRITE SENSOR PROTEIN NARX-RELATED"/>
    <property type="match status" value="1"/>
</dbReference>
<accession>A0AA37SNK5</accession>
<dbReference type="InterPro" id="IPR036890">
    <property type="entry name" value="HATPase_C_sf"/>
</dbReference>
<dbReference type="PROSITE" id="PS50109">
    <property type="entry name" value="HIS_KIN"/>
    <property type="match status" value="1"/>
</dbReference>
<dbReference type="GO" id="GO:0051539">
    <property type="term" value="F:4 iron, 4 sulfur cluster binding"/>
    <property type="evidence" value="ECO:0007669"/>
    <property type="project" value="UniProtKB-KW"/>
</dbReference>
<evidence type="ECO:0000256" key="21">
    <source>
        <dbReference type="SAM" id="Phobius"/>
    </source>
</evidence>
<dbReference type="Gene3D" id="3.30.565.10">
    <property type="entry name" value="Histidine kinase-like ATPase, C-terminal domain"/>
    <property type="match status" value="1"/>
</dbReference>
<feature type="transmembrane region" description="Helical" evidence="21">
    <location>
        <begin position="367"/>
        <end position="387"/>
    </location>
</feature>
<dbReference type="InterPro" id="IPR003594">
    <property type="entry name" value="HATPase_dom"/>
</dbReference>